<dbReference type="PANTHER" id="PTHR23076">
    <property type="entry name" value="METALLOPROTEASE M41 FTSH"/>
    <property type="match status" value="1"/>
</dbReference>
<protein>
    <submittedName>
        <fullName evidence="4">AAA family ATPase</fullName>
    </submittedName>
</protein>
<sequence length="651" mass="68998">MAQEDHRARGRFRHDARRGGDAPVPVVNKKTRPTALTAILDAAFEAAMTPKLLRQLHAAKAVALIVQVPTANWVQPVAGWFGTTFGERWTRVVRESTAASKTAAAADIEAARALARGLCVVGISADVGSLPATLVGAADITIVVAPPTTSVVRAAIAQYTGRAAGELPAGAGDGLDLPDIVAAFRPGAGHRKIGERLIRAAGATSGVGAATDVPVLATALEYGEARTWGMSLAADIASYRAGTVAWSELPRGIILSGPPGTGKTLFSRSLAAACGLPLVATSVADLFTQGSRGHLDDIIRAFGVFMDKAQSLAPSIGFIDEIDGIPNRATVSGHHNGDFWKPFVNYVLTRLDNSFADNRKGIIIIGATNDARDLDPALTRPGRLERIVEIVPPDAEGVTNIIRFHAPELAGEDLGDVADMAERSTGAEIMLLVREAKRIARLAGRPLTVADLRLVLLPAGSIPPEVLRRISAHEAGHATAALALNAGRVRRCMVTARGRSGGHTLIEPLDGDLVTRSRVERDVIVLLAGRSAERLTHVEISGGATRDLEESTRLVAALHASSGLGDTITFLAPYGAALEAMRFDRDLQRRVERDLQALQSRADELIVVHRRAVEAIASALGVRRHLSEREIRAHFDANPPAVRRTNRKPAA</sequence>
<dbReference type="InterPro" id="IPR003593">
    <property type="entry name" value="AAA+_ATPase"/>
</dbReference>
<evidence type="ECO:0000256" key="2">
    <source>
        <dbReference type="SAM" id="MobiDB-lite"/>
    </source>
</evidence>
<gene>
    <name evidence="4" type="ORF">RPMA_02330</name>
</gene>
<reference evidence="4 5" key="1">
    <citation type="submission" date="2019-02" db="EMBL/GenBank/DDBJ databases">
        <title>Emended description of the genus Rhodopseudomonas and description of Rhodopseudomonas albus sp. nov., a non-phototrophic, heavy-metal-tolerant bacterium isolated from garden soil.</title>
        <authorList>
            <person name="Bao Z."/>
            <person name="Cao W.W."/>
            <person name="Sato Y."/>
            <person name="Nishizawa T."/>
            <person name="Zhao J."/>
            <person name="Guo Y."/>
            <person name="Ohta H."/>
        </authorList>
    </citation>
    <scope>NUCLEOTIDE SEQUENCE [LARGE SCALE GENOMIC DNA]</scope>
    <source>
        <strain evidence="4 5">SK50-23</strain>
    </source>
</reference>
<dbReference type="InterPro" id="IPR003960">
    <property type="entry name" value="ATPase_AAA_CS"/>
</dbReference>
<dbReference type="Gene3D" id="3.40.50.300">
    <property type="entry name" value="P-loop containing nucleotide triphosphate hydrolases"/>
    <property type="match status" value="1"/>
</dbReference>
<evidence type="ECO:0000259" key="3">
    <source>
        <dbReference type="SMART" id="SM00382"/>
    </source>
</evidence>
<dbReference type="EMBL" id="CP036498">
    <property type="protein sequence ID" value="QUS37828.1"/>
    <property type="molecule type" value="Genomic_DNA"/>
</dbReference>
<dbReference type="Gene3D" id="1.20.58.760">
    <property type="entry name" value="Peptidase M41"/>
    <property type="match status" value="1"/>
</dbReference>
<dbReference type="Pfam" id="PF01434">
    <property type="entry name" value="Peptidase_M41"/>
    <property type="match status" value="1"/>
</dbReference>
<keyword evidence="5" id="KW-1185">Reference proteome</keyword>
<dbReference type="InterPro" id="IPR000642">
    <property type="entry name" value="Peptidase_M41"/>
</dbReference>
<evidence type="ECO:0000313" key="4">
    <source>
        <dbReference type="EMBL" id="QUS37828.1"/>
    </source>
</evidence>
<dbReference type="PROSITE" id="PS00674">
    <property type="entry name" value="AAA"/>
    <property type="match status" value="1"/>
</dbReference>
<dbReference type="Proteomes" id="UP000682843">
    <property type="component" value="Chromosome"/>
</dbReference>
<name>A0ABX8A2W3_9BRAD</name>
<evidence type="ECO:0000256" key="1">
    <source>
        <dbReference type="RuleBase" id="RU003651"/>
    </source>
</evidence>
<feature type="domain" description="AAA+ ATPase" evidence="3">
    <location>
        <begin position="249"/>
        <end position="394"/>
    </location>
</feature>
<proteinExistence type="inferred from homology"/>
<dbReference type="PANTHER" id="PTHR23076:SF97">
    <property type="entry name" value="ATP-DEPENDENT ZINC METALLOPROTEASE YME1L1"/>
    <property type="match status" value="1"/>
</dbReference>
<dbReference type="SMART" id="SM00382">
    <property type="entry name" value="AAA"/>
    <property type="match status" value="1"/>
</dbReference>
<dbReference type="Pfam" id="PF00004">
    <property type="entry name" value="AAA"/>
    <property type="match status" value="1"/>
</dbReference>
<dbReference type="InterPro" id="IPR037219">
    <property type="entry name" value="Peptidase_M41-like"/>
</dbReference>
<evidence type="ECO:0000313" key="5">
    <source>
        <dbReference type="Proteomes" id="UP000682843"/>
    </source>
</evidence>
<accession>A0ABX8A2W3</accession>
<dbReference type="CDD" id="cd19481">
    <property type="entry name" value="RecA-like_protease"/>
    <property type="match status" value="1"/>
</dbReference>
<dbReference type="Gene3D" id="1.10.8.60">
    <property type="match status" value="1"/>
</dbReference>
<dbReference type="InterPro" id="IPR027417">
    <property type="entry name" value="P-loop_NTPase"/>
</dbReference>
<keyword evidence="1" id="KW-0547">Nucleotide-binding</keyword>
<dbReference type="SUPFAM" id="SSF140990">
    <property type="entry name" value="FtsH protease domain-like"/>
    <property type="match status" value="1"/>
</dbReference>
<dbReference type="SUPFAM" id="SSF52540">
    <property type="entry name" value="P-loop containing nucleoside triphosphate hydrolases"/>
    <property type="match status" value="1"/>
</dbReference>
<feature type="region of interest" description="Disordered" evidence="2">
    <location>
        <begin position="1"/>
        <end position="27"/>
    </location>
</feature>
<organism evidence="4 5">
    <name type="scientific">Tardiphaga alba</name>
    <dbReference type="NCBI Taxonomy" id="340268"/>
    <lineage>
        <taxon>Bacteria</taxon>
        <taxon>Pseudomonadati</taxon>
        <taxon>Pseudomonadota</taxon>
        <taxon>Alphaproteobacteria</taxon>
        <taxon>Hyphomicrobiales</taxon>
        <taxon>Nitrobacteraceae</taxon>
        <taxon>Tardiphaga</taxon>
    </lineage>
</organism>
<comment type="similarity">
    <text evidence="1">Belongs to the AAA ATPase family.</text>
</comment>
<dbReference type="InterPro" id="IPR003959">
    <property type="entry name" value="ATPase_AAA_core"/>
</dbReference>
<keyword evidence="1" id="KW-0067">ATP-binding</keyword>